<keyword evidence="4" id="KW-0479">Metal-binding</keyword>
<dbReference type="Gene3D" id="3.50.40.10">
    <property type="entry name" value="Phenylalanyl-trna Synthetase, Chain B, domain 3"/>
    <property type="match status" value="1"/>
</dbReference>
<evidence type="ECO:0000256" key="7">
    <source>
        <dbReference type="ARBA" id="ARBA00022842"/>
    </source>
</evidence>
<dbReference type="SMART" id="SM00873">
    <property type="entry name" value="B3_4"/>
    <property type="match status" value="1"/>
</dbReference>
<evidence type="ECO:0000256" key="8">
    <source>
        <dbReference type="ARBA" id="ARBA00022917"/>
    </source>
</evidence>
<dbReference type="Pfam" id="PF17759">
    <property type="entry name" value="tRNA_synthFbeta"/>
    <property type="match status" value="1"/>
</dbReference>
<dbReference type="PROSITE" id="PS51483">
    <property type="entry name" value="B5"/>
    <property type="match status" value="1"/>
</dbReference>
<dbReference type="Pfam" id="PF03484">
    <property type="entry name" value="B5"/>
    <property type="match status" value="1"/>
</dbReference>
<dbReference type="AlphaFoldDB" id="A0A0G1QX99"/>
<comment type="cofactor">
    <cofactor evidence="1">
        <name>Mg(2+)</name>
        <dbReference type="ChEBI" id="CHEBI:18420"/>
    </cofactor>
</comment>
<evidence type="ECO:0000259" key="11">
    <source>
        <dbReference type="PROSITE" id="PS51483"/>
    </source>
</evidence>
<dbReference type="GO" id="GO:0006432">
    <property type="term" value="P:phenylalanyl-tRNA aminoacylation"/>
    <property type="evidence" value="ECO:0007669"/>
    <property type="project" value="InterPro"/>
</dbReference>
<dbReference type="SMART" id="SM00896">
    <property type="entry name" value="FDX-ACB"/>
    <property type="match status" value="1"/>
</dbReference>
<reference evidence="12 13" key="1">
    <citation type="journal article" date="2015" name="Nature">
        <title>rRNA introns, odd ribosomes, and small enigmatic genomes across a large radiation of phyla.</title>
        <authorList>
            <person name="Brown C.T."/>
            <person name="Hug L.A."/>
            <person name="Thomas B.C."/>
            <person name="Sharon I."/>
            <person name="Castelle C.J."/>
            <person name="Singh A."/>
            <person name="Wilkins M.J."/>
            <person name="Williams K.H."/>
            <person name="Banfield J.F."/>
        </authorList>
    </citation>
    <scope>NUCLEOTIDE SEQUENCE [LARGE SCALE GENOMIC DNA]</scope>
</reference>
<comment type="caution">
    <text evidence="12">The sequence shown here is derived from an EMBL/GenBank/DDBJ whole genome shotgun (WGS) entry which is preliminary data.</text>
</comment>
<evidence type="ECO:0000259" key="10">
    <source>
        <dbReference type="PROSITE" id="PS51447"/>
    </source>
</evidence>
<dbReference type="InterPro" id="IPR005147">
    <property type="entry name" value="tRNA_synthase_B5-dom"/>
</dbReference>
<evidence type="ECO:0000256" key="1">
    <source>
        <dbReference type="ARBA" id="ARBA00001946"/>
    </source>
</evidence>
<dbReference type="GO" id="GO:0009328">
    <property type="term" value="C:phenylalanine-tRNA ligase complex"/>
    <property type="evidence" value="ECO:0007669"/>
    <property type="project" value="TreeGrafter"/>
</dbReference>
<dbReference type="GO" id="GO:0003723">
    <property type="term" value="F:RNA binding"/>
    <property type="evidence" value="ECO:0007669"/>
    <property type="project" value="InterPro"/>
</dbReference>
<dbReference type="InterPro" id="IPR045864">
    <property type="entry name" value="aa-tRNA-synth_II/BPL/LPL"/>
</dbReference>
<dbReference type="Gene3D" id="3.30.56.10">
    <property type="match status" value="2"/>
</dbReference>
<keyword evidence="6" id="KW-0067">ATP-binding</keyword>
<gene>
    <name evidence="12" type="ORF">UX31_C0002G0016</name>
</gene>
<dbReference type="Proteomes" id="UP000034107">
    <property type="component" value="Unassembled WGS sequence"/>
</dbReference>
<dbReference type="GO" id="GO:0004826">
    <property type="term" value="F:phenylalanine-tRNA ligase activity"/>
    <property type="evidence" value="ECO:0007669"/>
    <property type="project" value="UniProtKB-EC"/>
</dbReference>
<evidence type="ECO:0000256" key="2">
    <source>
        <dbReference type="ARBA" id="ARBA00012814"/>
    </source>
</evidence>
<evidence type="ECO:0000256" key="5">
    <source>
        <dbReference type="ARBA" id="ARBA00022741"/>
    </source>
</evidence>
<dbReference type="PANTHER" id="PTHR10947">
    <property type="entry name" value="PHENYLALANYL-TRNA SYNTHETASE BETA CHAIN AND LEUCINE-RICH REPEAT-CONTAINING PROTEIN 47"/>
    <property type="match status" value="1"/>
</dbReference>
<evidence type="ECO:0000313" key="12">
    <source>
        <dbReference type="EMBL" id="KKU22443.1"/>
    </source>
</evidence>
<dbReference type="InterPro" id="IPR041616">
    <property type="entry name" value="PheRS_beta_core"/>
</dbReference>
<evidence type="ECO:0000256" key="6">
    <source>
        <dbReference type="ARBA" id="ARBA00022840"/>
    </source>
</evidence>
<keyword evidence="5" id="KW-0547">Nucleotide-binding</keyword>
<name>A0A0G1QX99_9BACT</name>
<dbReference type="PANTHER" id="PTHR10947:SF0">
    <property type="entry name" value="PHENYLALANINE--TRNA LIGASE BETA SUBUNIT"/>
    <property type="match status" value="1"/>
</dbReference>
<dbReference type="GO" id="GO:0000287">
    <property type="term" value="F:magnesium ion binding"/>
    <property type="evidence" value="ECO:0007669"/>
    <property type="project" value="InterPro"/>
</dbReference>
<dbReference type="Gene3D" id="3.30.930.10">
    <property type="entry name" value="Bira Bifunctional Protein, Domain 2"/>
    <property type="match status" value="1"/>
</dbReference>
<dbReference type="InterPro" id="IPR009061">
    <property type="entry name" value="DNA-bd_dom_put_sf"/>
</dbReference>
<keyword evidence="9" id="KW-0030">Aminoacyl-tRNA synthetase</keyword>
<protein>
    <recommendedName>
        <fullName evidence="2">phenylalanine--tRNA ligase</fullName>
        <ecNumber evidence="2">6.1.1.20</ecNumber>
    </recommendedName>
</protein>
<dbReference type="InterPro" id="IPR036690">
    <property type="entry name" value="Fdx_antiC-bd_sf"/>
</dbReference>
<dbReference type="Pfam" id="PF03147">
    <property type="entry name" value="FDX-ACB"/>
    <property type="match status" value="1"/>
</dbReference>
<dbReference type="InterPro" id="IPR005121">
    <property type="entry name" value="Fdx_antiC-bd"/>
</dbReference>
<evidence type="ECO:0000256" key="9">
    <source>
        <dbReference type="ARBA" id="ARBA00023146"/>
    </source>
</evidence>
<evidence type="ECO:0000313" key="13">
    <source>
        <dbReference type="Proteomes" id="UP000034107"/>
    </source>
</evidence>
<proteinExistence type="predicted"/>
<dbReference type="SUPFAM" id="SSF56037">
    <property type="entry name" value="PheT/TilS domain"/>
    <property type="match status" value="1"/>
</dbReference>
<keyword evidence="3 12" id="KW-0436">Ligase</keyword>
<dbReference type="EMBL" id="LCLS01000002">
    <property type="protein sequence ID" value="KKU22443.1"/>
    <property type="molecule type" value="Genomic_DNA"/>
</dbReference>
<evidence type="ECO:0000256" key="3">
    <source>
        <dbReference type="ARBA" id="ARBA00022598"/>
    </source>
</evidence>
<keyword evidence="8" id="KW-0648">Protein biosynthesis</keyword>
<dbReference type="Pfam" id="PF03483">
    <property type="entry name" value="B3_4"/>
    <property type="match status" value="1"/>
</dbReference>
<dbReference type="SUPFAM" id="SSF54991">
    <property type="entry name" value="Anticodon-binding domain of PheRS"/>
    <property type="match status" value="1"/>
</dbReference>
<dbReference type="PROSITE" id="PS51447">
    <property type="entry name" value="FDX_ACB"/>
    <property type="match status" value="1"/>
</dbReference>
<dbReference type="SUPFAM" id="SSF55681">
    <property type="entry name" value="Class II aaRS and biotin synthetases"/>
    <property type="match status" value="1"/>
</dbReference>
<dbReference type="InterPro" id="IPR005146">
    <property type="entry name" value="B3/B4_tRNA-bd"/>
</dbReference>
<dbReference type="EC" id="6.1.1.20" evidence="2"/>
<keyword evidence="7" id="KW-0460">Magnesium</keyword>
<accession>A0A0G1QX99</accession>
<dbReference type="InterPro" id="IPR020825">
    <property type="entry name" value="Phe-tRNA_synthase-like_B3/B4"/>
</dbReference>
<feature type="domain" description="FDX-ACB" evidence="10">
    <location>
        <begin position="506"/>
        <end position="595"/>
    </location>
</feature>
<dbReference type="SMART" id="SM00874">
    <property type="entry name" value="B5"/>
    <property type="match status" value="1"/>
</dbReference>
<evidence type="ECO:0000256" key="4">
    <source>
        <dbReference type="ARBA" id="ARBA00022723"/>
    </source>
</evidence>
<dbReference type="SUPFAM" id="SSF46955">
    <property type="entry name" value="Putative DNA-binding domain"/>
    <property type="match status" value="2"/>
</dbReference>
<dbReference type="GO" id="GO:0005524">
    <property type="term" value="F:ATP binding"/>
    <property type="evidence" value="ECO:0007669"/>
    <property type="project" value="UniProtKB-KW"/>
</dbReference>
<sequence length="595" mass="67161">MLYSYNWLKWYIPDAPEVTKLADTITRHLFEVEEMSSKPDGDTVFDIKILPNRAHDLLSHQGLARELASLLNIKFNDPTPKYKIPESKPTKLIKTIESPNCRRYMGRVARNIKIGPSPDWVVKHLESIGQRSINNIVDATNLTMFNCGQPAHVFDLSKVKDLKLQVRDAKKGETITLLGGGEKIMDESMMIIADDYGNALDIAGIKGGKYAELSDNTTDIILECANFDPTSVRKTAQALNIQTDAKKRFENDLSPELASYGMRELSALIAEMCPEAIFEDIVDVYPKKQEVQKLSFRTEKISKILGLPVSPAEIKDILKRYNMEHKEENGGFTITVPAMRLDLNIEEDAAEEIGRILGYDKVKPKIPKIEFLPKQNNTYAKIVWARNKLIGEGYSEVMTSSFKNSGDVAVLASASDKNFLRTNLVDGLRESIKLNQANAPLLGTDTVKVFEIGTIFKKSVEEMRVAYGDKKEVKEMTLDEFCKDMSADIKLEPKTQGPVSVFKMWPLYPFIARDMAVWVPEGIKTEDVAKVMKDNAGEMVVRGPELFDEFKKDGKVSYAFRIVFQSYDRTLTDGEVNELLTKITEKITEKGWQVR</sequence>
<dbReference type="Gene3D" id="3.30.70.380">
    <property type="entry name" value="Ferrodoxin-fold anticodon-binding domain"/>
    <property type="match status" value="1"/>
</dbReference>
<organism evidence="12 13">
    <name type="scientific">Candidatus Nomurabacteria bacterium GW2011_GWA1_46_11</name>
    <dbReference type="NCBI Taxonomy" id="1618732"/>
    <lineage>
        <taxon>Bacteria</taxon>
        <taxon>Candidatus Nomuraibacteriota</taxon>
    </lineage>
</organism>
<feature type="domain" description="B5" evidence="11">
    <location>
        <begin position="289"/>
        <end position="364"/>
    </location>
</feature>
<dbReference type="PATRIC" id="fig|1618732.3.peg.90"/>
<dbReference type="InterPro" id="IPR045060">
    <property type="entry name" value="Phe-tRNA-ligase_IIc_bsu"/>
</dbReference>